<sequence length="90" mass="10809">MKDIQYNLPMWRQLLNEYADFFFFGINLVMPKGVWDTAKIEQIAAKCSENQVHFVYYMQGSDHFHVMEWDKEYRITRNGITTRQIALIDV</sequence>
<reference evidence="1 2" key="1">
    <citation type="submission" date="2019-03" db="EMBL/GenBank/DDBJ databases">
        <title>Freshwater and sediment microbial communities from various areas in North America, analyzing microbe dynamics in response to fracking.</title>
        <authorList>
            <person name="Lamendella R."/>
        </authorList>
    </citation>
    <scope>NUCLEOTIDE SEQUENCE [LARGE SCALE GENOMIC DNA]</scope>
    <source>
        <strain evidence="1 2">74A</strain>
    </source>
</reference>
<protein>
    <submittedName>
        <fullName evidence="1">Uncharacterized protein</fullName>
    </submittedName>
</protein>
<dbReference type="EMBL" id="SLWF01000072">
    <property type="protein sequence ID" value="TCN75583.1"/>
    <property type="molecule type" value="Genomic_DNA"/>
</dbReference>
<dbReference type="AlphaFoldDB" id="A0A4R2F5J9"/>
<organism evidence="1 2">
    <name type="scientific">Shewanella fodinae</name>
    <dbReference type="NCBI Taxonomy" id="552357"/>
    <lineage>
        <taxon>Bacteria</taxon>
        <taxon>Pseudomonadati</taxon>
        <taxon>Pseudomonadota</taxon>
        <taxon>Gammaproteobacteria</taxon>
        <taxon>Alteromonadales</taxon>
        <taxon>Shewanellaceae</taxon>
        <taxon>Shewanella</taxon>
    </lineage>
</organism>
<keyword evidence="2" id="KW-1185">Reference proteome</keyword>
<evidence type="ECO:0000313" key="1">
    <source>
        <dbReference type="EMBL" id="TCN75583.1"/>
    </source>
</evidence>
<name>A0A4R2F5J9_9GAMM</name>
<dbReference type="RefSeq" id="WP_133040737.1">
    <property type="nucleotide sequence ID" value="NZ_SLWF01000072.1"/>
</dbReference>
<accession>A0A4R2F5J9</accession>
<dbReference type="Proteomes" id="UP000294832">
    <property type="component" value="Unassembled WGS sequence"/>
</dbReference>
<comment type="caution">
    <text evidence="1">The sequence shown here is derived from an EMBL/GenBank/DDBJ whole genome shotgun (WGS) entry which is preliminary data.</text>
</comment>
<evidence type="ECO:0000313" key="2">
    <source>
        <dbReference type="Proteomes" id="UP000294832"/>
    </source>
</evidence>
<proteinExistence type="predicted"/>
<gene>
    <name evidence="1" type="ORF">EDC91_1722</name>
</gene>